<evidence type="ECO:0000313" key="2">
    <source>
        <dbReference type="EMBL" id="MBJ7598092.1"/>
    </source>
</evidence>
<comment type="caution">
    <text evidence="2">The sequence shown here is derived from an EMBL/GenBank/DDBJ whole genome shotgun (WGS) entry which is preliminary data.</text>
</comment>
<feature type="compositionally biased region" description="Basic and acidic residues" evidence="1">
    <location>
        <begin position="239"/>
        <end position="249"/>
    </location>
</feature>
<dbReference type="RefSeq" id="WP_338200826.1">
    <property type="nucleotide sequence ID" value="NZ_JAEKNR010000094.1"/>
</dbReference>
<dbReference type="AlphaFoldDB" id="A0A934K041"/>
<organism evidence="2 3">
    <name type="scientific">Candidatus Nephthysia bennettiae</name>
    <dbReference type="NCBI Taxonomy" id="3127016"/>
    <lineage>
        <taxon>Bacteria</taxon>
        <taxon>Bacillati</taxon>
        <taxon>Candidatus Dormiibacterota</taxon>
        <taxon>Candidatus Dormibacteria</taxon>
        <taxon>Candidatus Dormibacterales</taxon>
        <taxon>Candidatus Dormibacteraceae</taxon>
        <taxon>Candidatus Nephthysia</taxon>
    </lineage>
</organism>
<accession>A0A934K041</accession>
<name>A0A934K041_9BACT</name>
<evidence type="ECO:0008006" key="4">
    <source>
        <dbReference type="Google" id="ProtNLM"/>
    </source>
</evidence>
<proteinExistence type="predicted"/>
<evidence type="ECO:0000256" key="1">
    <source>
        <dbReference type="SAM" id="MobiDB-lite"/>
    </source>
</evidence>
<protein>
    <recommendedName>
        <fullName evidence="4">EcsC family protein</fullName>
    </recommendedName>
</protein>
<reference evidence="2" key="1">
    <citation type="submission" date="2020-10" db="EMBL/GenBank/DDBJ databases">
        <title>Ca. Dormibacterota MAGs.</title>
        <authorList>
            <person name="Montgomery K."/>
        </authorList>
    </citation>
    <scope>NUCLEOTIDE SEQUENCE [LARGE SCALE GENOMIC DNA]</scope>
    <source>
        <strain evidence="2">SC8812_S17_10</strain>
    </source>
</reference>
<gene>
    <name evidence="2" type="ORF">JF922_08400</name>
</gene>
<sequence length="249" mass="26219">MDLSTLPPHLRPLMNALVATLRSREPSVRQRVQELRDQNPGATPEQLARTLIRSTRWRVAASGAASGAAAIAPGLGTLISLGAATGQSLYALEQETELVMAIAMLYGHELLDSDERLLEALVVVGIAGGAVKLRENVLVVGGERISIAAFRRLPRAWLMRAGGHVLNTVLGKVAAQRLTASVARAAPLAIGVAVGAGFDWFAVTALGRSAMRYYGREGPAAQADELAALPPASPLPVDTEDRLHVDSGD</sequence>
<evidence type="ECO:0000313" key="3">
    <source>
        <dbReference type="Proteomes" id="UP000612893"/>
    </source>
</evidence>
<keyword evidence="3" id="KW-1185">Reference proteome</keyword>
<dbReference type="EMBL" id="JAEKNR010000094">
    <property type="protein sequence ID" value="MBJ7598092.1"/>
    <property type="molecule type" value="Genomic_DNA"/>
</dbReference>
<feature type="region of interest" description="Disordered" evidence="1">
    <location>
        <begin position="230"/>
        <end position="249"/>
    </location>
</feature>
<dbReference type="Proteomes" id="UP000612893">
    <property type="component" value="Unassembled WGS sequence"/>
</dbReference>